<name>I7A297_MELRP</name>
<evidence type="ECO:0000259" key="2">
    <source>
        <dbReference type="Pfam" id="PF08241"/>
    </source>
</evidence>
<dbReference type="eggNOG" id="COG2226">
    <property type="taxonomic scope" value="Bacteria"/>
</dbReference>
<keyword evidence="4" id="KW-1185">Reference proteome</keyword>
<evidence type="ECO:0000313" key="4">
    <source>
        <dbReference type="Proteomes" id="UP000009011"/>
    </source>
</evidence>
<dbReference type="GO" id="GO:0008757">
    <property type="term" value="F:S-adenosylmethionine-dependent methyltransferase activity"/>
    <property type="evidence" value="ECO:0007669"/>
    <property type="project" value="InterPro"/>
</dbReference>
<dbReference type="STRING" id="1191523.MROS_0805"/>
<dbReference type="Proteomes" id="UP000009011">
    <property type="component" value="Chromosome"/>
</dbReference>
<sequence length="222" mass="24836">MAVFDSEADKYDQWYETPLGNFVNLLEKQAIYSLLNPSPGETVLDVGCGTGNYSIELAGRDCIVTGVDNSKNMIEIAKWKAASRNLKINFVFADVSLLPFDDNIFDSAICVAAVEFFGNRQKGIDEIFRVVKPGGKIVIGFINKNSGWGELYQSDYFKENTVFKYAGLLDIDEIRSIHPGELIEIKKTLFTPPDESEPSVEKEKIYAKSNKPGFIAALWQKK</sequence>
<dbReference type="Pfam" id="PF08241">
    <property type="entry name" value="Methyltransf_11"/>
    <property type="match status" value="1"/>
</dbReference>
<dbReference type="KEGG" id="mro:MROS_0805"/>
<evidence type="ECO:0000313" key="3">
    <source>
        <dbReference type="EMBL" id="AFN74046.1"/>
    </source>
</evidence>
<organism evidence="3 4">
    <name type="scientific">Melioribacter roseus (strain DSM 23840 / JCM 17771 / VKM B-2668 / P3M-2)</name>
    <dbReference type="NCBI Taxonomy" id="1191523"/>
    <lineage>
        <taxon>Bacteria</taxon>
        <taxon>Pseudomonadati</taxon>
        <taxon>Ignavibacteriota</taxon>
        <taxon>Ignavibacteria</taxon>
        <taxon>Ignavibacteriales</taxon>
        <taxon>Melioribacteraceae</taxon>
        <taxon>Melioribacter</taxon>
    </lineage>
</organism>
<proteinExistence type="predicted"/>
<dbReference type="HOGENOM" id="CLU_037990_14_0_10"/>
<dbReference type="PANTHER" id="PTHR44068:SF11">
    <property type="entry name" value="GERANYL DIPHOSPHATE 2-C-METHYLTRANSFERASE"/>
    <property type="match status" value="1"/>
</dbReference>
<evidence type="ECO:0000256" key="1">
    <source>
        <dbReference type="ARBA" id="ARBA00022679"/>
    </source>
</evidence>
<feature type="domain" description="Methyltransferase type 11" evidence="2">
    <location>
        <begin position="44"/>
        <end position="139"/>
    </location>
</feature>
<dbReference type="InterPro" id="IPR029063">
    <property type="entry name" value="SAM-dependent_MTases_sf"/>
</dbReference>
<dbReference type="RefSeq" id="WP_014855482.1">
    <property type="nucleotide sequence ID" value="NC_018178.1"/>
</dbReference>
<dbReference type="EMBL" id="CP003557">
    <property type="protein sequence ID" value="AFN74046.1"/>
    <property type="molecule type" value="Genomic_DNA"/>
</dbReference>
<gene>
    <name evidence="3" type="ordered locus">MROS_0805</name>
</gene>
<dbReference type="CDD" id="cd02440">
    <property type="entry name" value="AdoMet_MTases"/>
    <property type="match status" value="1"/>
</dbReference>
<dbReference type="PANTHER" id="PTHR44068">
    <property type="entry name" value="ZGC:194242"/>
    <property type="match status" value="1"/>
</dbReference>
<protein>
    <submittedName>
        <fullName evidence="3">UbiE/COQ5 methyltransferase</fullName>
    </submittedName>
</protein>
<keyword evidence="1 3" id="KW-0808">Transferase</keyword>
<dbReference type="OrthoDB" id="9770553at2"/>
<keyword evidence="3" id="KW-0489">Methyltransferase</keyword>
<dbReference type="InterPro" id="IPR013216">
    <property type="entry name" value="Methyltransf_11"/>
</dbReference>
<dbReference type="InterPro" id="IPR050447">
    <property type="entry name" value="Erg6_SMT_methyltransf"/>
</dbReference>
<dbReference type="SUPFAM" id="SSF53335">
    <property type="entry name" value="S-adenosyl-L-methionine-dependent methyltransferases"/>
    <property type="match status" value="1"/>
</dbReference>
<dbReference type="GO" id="GO:0032259">
    <property type="term" value="P:methylation"/>
    <property type="evidence" value="ECO:0007669"/>
    <property type="project" value="UniProtKB-KW"/>
</dbReference>
<dbReference type="AlphaFoldDB" id="I7A297"/>
<accession>I7A297</accession>
<reference evidence="3 4" key="1">
    <citation type="journal article" date="2013" name="PLoS ONE">
        <title>Genomic analysis of Melioribacter roseus, facultatively anaerobic organotrophic bacterium representing a novel deep lineage within Bacteriodetes/Chlorobi group.</title>
        <authorList>
            <person name="Kadnikov V.V."/>
            <person name="Mardanov A.V."/>
            <person name="Podosokorskaya O.A."/>
            <person name="Gavrilov S.N."/>
            <person name="Kublanov I.V."/>
            <person name="Beletsky A.V."/>
            <person name="Bonch-Osmolovskaya E.A."/>
            <person name="Ravin N.V."/>
        </authorList>
    </citation>
    <scope>NUCLEOTIDE SEQUENCE [LARGE SCALE GENOMIC DNA]</scope>
    <source>
        <strain evidence="4">JCM 17771 / P3M-2</strain>
    </source>
</reference>
<dbReference type="Gene3D" id="3.40.50.150">
    <property type="entry name" value="Vaccinia Virus protein VP39"/>
    <property type="match status" value="1"/>
</dbReference>